<evidence type="ECO:0000313" key="3">
    <source>
        <dbReference type="Proteomes" id="UP001470230"/>
    </source>
</evidence>
<reference evidence="2 3" key="1">
    <citation type="submission" date="2024-04" db="EMBL/GenBank/DDBJ databases">
        <title>Tritrichomonas musculus Genome.</title>
        <authorList>
            <person name="Alves-Ferreira E."/>
            <person name="Grigg M."/>
            <person name="Lorenzi H."/>
            <person name="Galac M."/>
        </authorList>
    </citation>
    <scope>NUCLEOTIDE SEQUENCE [LARGE SCALE GENOMIC DNA]</scope>
    <source>
        <strain evidence="2 3">EAF2021</strain>
    </source>
</reference>
<feature type="compositionally biased region" description="Low complexity" evidence="1">
    <location>
        <begin position="337"/>
        <end position="357"/>
    </location>
</feature>
<dbReference type="EMBL" id="JAPFFF010000011">
    <property type="protein sequence ID" value="KAK8878340.1"/>
    <property type="molecule type" value="Genomic_DNA"/>
</dbReference>
<gene>
    <name evidence="2" type="ORF">M9Y10_005107</name>
</gene>
<sequence length="367" mass="42940">MTLPRGFTPKTEVTEEENEERITQLQSLIEEAEIDRNYDKADKLQTELEYCLNVRAFFQKPQIIDNTLDKLNQLEKERVAEEDELIDKFSFQIDQIITSAAERLESIEIEHQASIQKLDERFNNPHFAQLRLSPQVQALMRAEAYYVKQKNYKIASAYKYQITNRTERELNVTDQAANQTVCAAIEAAVRKYEYEKRGLHQKLENDKFRMQKEAAKVLDGIKFRYQKLRHQILGLEGRDPLPEEKRKRPKIYAYLDQKFEQILHDTESNYIPESPVEPPIDSRPAQLAIARAKKSFDEQNRSTGASPRSARVSIRTGTLRNPRVARALQRTTNRAANNKYQTTYRNQNQNRTTRNTKPLNRTMAQTM</sequence>
<feature type="region of interest" description="Disordered" evidence="1">
    <location>
        <begin position="1"/>
        <end position="21"/>
    </location>
</feature>
<protein>
    <submittedName>
        <fullName evidence="2">Uncharacterized protein</fullName>
    </submittedName>
</protein>
<accession>A0ABR2JKS7</accession>
<dbReference type="Proteomes" id="UP001470230">
    <property type="component" value="Unassembled WGS sequence"/>
</dbReference>
<evidence type="ECO:0000256" key="1">
    <source>
        <dbReference type="SAM" id="MobiDB-lite"/>
    </source>
</evidence>
<comment type="caution">
    <text evidence="2">The sequence shown here is derived from an EMBL/GenBank/DDBJ whole genome shotgun (WGS) entry which is preliminary data.</text>
</comment>
<proteinExistence type="predicted"/>
<feature type="compositionally biased region" description="Polar residues" evidence="1">
    <location>
        <begin position="358"/>
        <end position="367"/>
    </location>
</feature>
<organism evidence="2 3">
    <name type="scientific">Tritrichomonas musculus</name>
    <dbReference type="NCBI Taxonomy" id="1915356"/>
    <lineage>
        <taxon>Eukaryota</taxon>
        <taxon>Metamonada</taxon>
        <taxon>Parabasalia</taxon>
        <taxon>Tritrichomonadida</taxon>
        <taxon>Tritrichomonadidae</taxon>
        <taxon>Tritrichomonas</taxon>
    </lineage>
</organism>
<feature type="region of interest" description="Disordered" evidence="1">
    <location>
        <begin position="330"/>
        <end position="367"/>
    </location>
</feature>
<evidence type="ECO:0000313" key="2">
    <source>
        <dbReference type="EMBL" id="KAK8878340.1"/>
    </source>
</evidence>
<keyword evidence="3" id="KW-1185">Reference proteome</keyword>
<name>A0ABR2JKS7_9EUKA</name>